<keyword evidence="8" id="KW-0963">Cytoplasm</keyword>
<keyword evidence="4 8" id="KW-0031">Aminopeptidase</keyword>
<feature type="active site" evidence="8">
    <location>
        <position position="326"/>
    </location>
</feature>
<comment type="similarity">
    <text evidence="3 8">Belongs to the peptidase M17 family.</text>
</comment>
<dbReference type="Proteomes" id="UP001448858">
    <property type="component" value="Chromosome"/>
</dbReference>
<dbReference type="SUPFAM" id="SSF53187">
    <property type="entry name" value="Zn-dependent exopeptidases"/>
    <property type="match status" value="1"/>
</dbReference>
<evidence type="ECO:0000256" key="3">
    <source>
        <dbReference type="ARBA" id="ARBA00009528"/>
    </source>
</evidence>
<dbReference type="PANTHER" id="PTHR11963:SF23">
    <property type="entry name" value="CYTOSOL AMINOPEPTIDASE"/>
    <property type="match status" value="1"/>
</dbReference>
<dbReference type="InterPro" id="IPR008283">
    <property type="entry name" value="Peptidase_M17_N"/>
</dbReference>
<dbReference type="RefSeq" id="WP_342024019.1">
    <property type="nucleotide sequence ID" value="NZ_CP151657.1"/>
</dbReference>
<dbReference type="EC" id="3.4.11.10" evidence="8"/>
<feature type="binding site" evidence="8">
    <location>
        <position position="319"/>
    </location>
    <ligand>
        <name>Mn(2+)</name>
        <dbReference type="ChEBI" id="CHEBI:29035"/>
        <label>1</label>
    </ligand>
</feature>
<evidence type="ECO:0000313" key="11">
    <source>
        <dbReference type="Proteomes" id="UP001448858"/>
    </source>
</evidence>
<dbReference type="InterPro" id="IPR011356">
    <property type="entry name" value="Leucine_aapep/pepB"/>
</dbReference>
<dbReference type="EC" id="3.4.11.1" evidence="8"/>
<dbReference type="EMBL" id="CP151657">
    <property type="protein sequence ID" value="WZP16406.1"/>
    <property type="molecule type" value="Genomic_DNA"/>
</dbReference>
<accession>A0ABZ2ZW57</accession>
<evidence type="ECO:0000256" key="6">
    <source>
        <dbReference type="ARBA" id="ARBA00022801"/>
    </source>
</evidence>
<name>A0ABZ2ZW57_9MICC</name>
<keyword evidence="11" id="KW-1185">Reference proteome</keyword>
<feature type="binding site" evidence="8">
    <location>
        <position position="314"/>
    </location>
    <ligand>
        <name>Mn(2+)</name>
        <dbReference type="ChEBI" id="CHEBI:29035"/>
        <label>2</label>
    </ligand>
</feature>
<comment type="subcellular location">
    <subcellularLocation>
        <location evidence="8">Cytoplasm</location>
    </subcellularLocation>
</comment>
<dbReference type="Pfam" id="PF02789">
    <property type="entry name" value="Peptidase_M17_N"/>
    <property type="match status" value="1"/>
</dbReference>
<dbReference type="Gene3D" id="3.40.630.10">
    <property type="entry name" value="Zn peptidases"/>
    <property type="match status" value="1"/>
</dbReference>
<keyword evidence="8" id="KW-0464">Manganese</keyword>
<dbReference type="PANTHER" id="PTHR11963">
    <property type="entry name" value="LEUCINE AMINOPEPTIDASE-RELATED"/>
    <property type="match status" value="1"/>
</dbReference>
<feature type="binding site" evidence="8">
    <location>
        <position position="396"/>
    </location>
    <ligand>
        <name>Mn(2+)</name>
        <dbReference type="ChEBI" id="CHEBI:29035"/>
        <label>1</label>
    </ligand>
</feature>
<evidence type="ECO:0000256" key="8">
    <source>
        <dbReference type="HAMAP-Rule" id="MF_00181"/>
    </source>
</evidence>
<organism evidence="10 11">
    <name type="scientific">Arthrobacter citreus</name>
    <dbReference type="NCBI Taxonomy" id="1670"/>
    <lineage>
        <taxon>Bacteria</taxon>
        <taxon>Bacillati</taxon>
        <taxon>Actinomycetota</taxon>
        <taxon>Actinomycetes</taxon>
        <taxon>Micrococcales</taxon>
        <taxon>Micrococcaceae</taxon>
        <taxon>Arthrobacter</taxon>
    </lineage>
</organism>
<evidence type="ECO:0000256" key="1">
    <source>
        <dbReference type="ARBA" id="ARBA00000135"/>
    </source>
</evidence>
<evidence type="ECO:0000256" key="2">
    <source>
        <dbReference type="ARBA" id="ARBA00000967"/>
    </source>
</evidence>
<evidence type="ECO:0000256" key="5">
    <source>
        <dbReference type="ARBA" id="ARBA00022670"/>
    </source>
</evidence>
<dbReference type="InterPro" id="IPR000819">
    <property type="entry name" value="Peptidase_M17_C"/>
</dbReference>
<dbReference type="Gene3D" id="3.40.220.10">
    <property type="entry name" value="Leucine Aminopeptidase, subunit E, domain 1"/>
    <property type="match status" value="1"/>
</dbReference>
<feature type="binding site" evidence="8">
    <location>
        <position position="398"/>
    </location>
    <ligand>
        <name>Mn(2+)</name>
        <dbReference type="ChEBI" id="CHEBI:29035"/>
        <label>2</label>
    </ligand>
</feature>
<feature type="active site" evidence="8">
    <location>
        <position position="400"/>
    </location>
</feature>
<feature type="binding site" evidence="8">
    <location>
        <position position="337"/>
    </location>
    <ligand>
        <name>Mn(2+)</name>
        <dbReference type="ChEBI" id="CHEBI:29035"/>
        <label>2</label>
    </ligand>
</feature>
<sequence>MQRVPRGFSQAAGAAGPAGAVNGHGAANSVMTAVSALEPLQRRAGDPTAGTGLQPGPDEGVDVLVAAIAAAPQTTVREDTEEALHPTPQPRRGAVETALGYEVDVAARAATAGVTGKAGETLLVGPPSAKEGSLPAKLIFLGVGDESVQSMRRAGAALARATRGAQLIRAAVVDGLDPAAQQAFVEGFLLGGYTAPRRGKTPAGPPMARKMEVTGLDPEALNIAEITARAVWLARDLTNLPPDVATPEWMAGQSRAVAARAGLEVSVLDEAELLRRGFGGMLAVGSGSAHPPRLVQVSYQPESGDGEHVVLTGKGITFDSGGISLKPRDAMMAMKMDMAGAAVVLAAVEAAAELKLPYRVTAVLALAENAIGGSAYRPGDVVDTYNGTTVEIGNTDAEGRMVLADALAYAAAELAPDVLLDVATLTGAAALGLGQQYGALFANSAQLLAGMEKAGRTSGDRVWQLPLVHEYEYALESVTADLAHVAPPALKFGAGAIVAALFLEKFVDGVPWAHIDIAGPMRAGSDSHEVSKGATGFGTRLLISYLRDAAKGS</sequence>
<reference evidence="10 11" key="1">
    <citation type="submission" date="2024-04" db="EMBL/GenBank/DDBJ databases">
        <title>Arthrobacter sp. from Plains bison fecal sample.</title>
        <authorList>
            <person name="Ruzzini A."/>
        </authorList>
    </citation>
    <scope>NUCLEOTIDE SEQUENCE [LARGE SCALE GENOMIC DNA]</scope>
    <source>
        <strain evidence="10 11">EINP1</strain>
    </source>
</reference>
<comment type="catalytic activity">
    <reaction evidence="1 8">
        <text>Release of an N-terminal amino acid, Xaa-|-Yaa-, in which Xaa is preferably Leu, but may be other amino acids including Pro although not Arg or Lys, and Yaa may be Pro. Amino acid amides and methyl esters are also readily hydrolyzed, but rates on arylamides are exceedingly low.</text>
        <dbReference type="EC" id="3.4.11.1"/>
    </reaction>
</comment>
<keyword evidence="5 8" id="KW-0645">Protease</keyword>
<dbReference type="InterPro" id="IPR043472">
    <property type="entry name" value="Macro_dom-like"/>
</dbReference>
<gene>
    <name evidence="8" type="primary">pepA</name>
    <name evidence="10" type="ORF">AAE021_02095</name>
</gene>
<dbReference type="InterPro" id="IPR023042">
    <property type="entry name" value="Peptidase_M17_leu_NH2_pept"/>
</dbReference>
<dbReference type="CDD" id="cd00433">
    <property type="entry name" value="Peptidase_M17"/>
    <property type="match status" value="1"/>
</dbReference>
<comment type="catalytic activity">
    <reaction evidence="2 8">
        <text>Release of an N-terminal amino acid, preferentially leucine, but not glutamic or aspartic acids.</text>
        <dbReference type="EC" id="3.4.11.10"/>
    </reaction>
</comment>
<protein>
    <recommendedName>
        <fullName evidence="8">Probable cytosol aminopeptidase</fullName>
        <ecNumber evidence="8">3.4.11.1</ecNumber>
    </recommendedName>
    <alternativeName>
        <fullName evidence="8">Leucine aminopeptidase</fullName>
        <shortName evidence="8">LAP</shortName>
        <ecNumber evidence="8">3.4.11.10</ecNumber>
    </alternativeName>
    <alternativeName>
        <fullName evidence="8">Leucyl aminopeptidase</fullName>
    </alternativeName>
</protein>
<feature type="binding site" evidence="8">
    <location>
        <position position="398"/>
    </location>
    <ligand>
        <name>Mn(2+)</name>
        <dbReference type="ChEBI" id="CHEBI:29035"/>
        <label>1</label>
    </ligand>
</feature>
<evidence type="ECO:0000313" key="10">
    <source>
        <dbReference type="EMBL" id="WZP16406.1"/>
    </source>
</evidence>
<comment type="function">
    <text evidence="7 8">Presumably involved in the processing and regular turnover of intracellular proteins. Catalyzes the removal of unsubstituted N-terminal amino acids from various peptides.</text>
</comment>
<dbReference type="Pfam" id="PF00883">
    <property type="entry name" value="Peptidase_M17"/>
    <property type="match status" value="1"/>
</dbReference>
<keyword evidence="6 8" id="KW-0378">Hydrolase</keyword>
<feature type="domain" description="Cytosol aminopeptidase" evidence="9">
    <location>
        <begin position="394"/>
        <end position="401"/>
    </location>
</feature>
<dbReference type="SUPFAM" id="SSF52949">
    <property type="entry name" value="Macro domain-like"/>
    <property type="match status" value="1"/>
</dbReference>
<dbReference type="PRINTS" id="PR00481">
    <property type="entry name" value="LAMNOPPTDASE"/>
</dbReference>
<evidence type="ECO:0000259" key="9">
    <source>
        <dbReference type="PROSITE" id="PS00631"/>
    </source>
</evidence>
<dbReference type="GO" id="GO:0004177">
    <property type="term" value="F:aminopeptidase activity"/>
    <property type="evidence" value="ECO:0007669"/>
    <property type="project" value="UniProtKB-KW"/>
</dbReference>
<proteinExistence type="inferred from homology"/>
<feature type="binding site" evidence="8">
    <location>
        <position position="319"/>
    </location>
    <ligand>
        <name>Mn(2+)</name>
        <dbReference type="ChEBI" id="CHEBI:29035"/>
        <label>2</label>
    </ligand>
</feature>
<keyword evidence="8" id="KW-0479">Metal-binding</keyword>
<evidence type="ECO:0000256" key="4">
    <source>
        <dbReference type="ARBA" id="ARBA00022438"/>
    </source>
</evidence>
<evidence type="ECO:0000256" key="7">
    <source>
        <dbReference type="ARBA" id="ARBA00049972"/>
    </source>
</evidence>
<dbReference type="PROSITE" id="PS00631">
    <property type="entry name" value="CYTOSOL_AP"/>
    <property type="match status" value="1"/>
</dbReference>
<dbReference type="HAMAP" id="MF_00181">
    <property type="entry name" value="Cytosol_peptidase_M17"/>
    <property type="match status" value="1"/>
</dbReference>
<comment type="cofactor">
    <cofactor evidence="8">
        <name>Mn(2+)</name>
        <dbReference type="ChEBI" id="CHEBI:29035"/>
    </cofactor>
    <text evidence="8">Binds 2 manganese ions per subunit.</text>
</comment>